<feature type="DNA-binding region" description="OmpR/PhoB-type" evidence="4">
    <location>
        <begin position="11"/>
        <end position="109"/>
    </location>
</feature>
<evidence type="ECO:0000313" key="6">
    <source>
        <dbReference type="EMBL" id="MBK6008660.1"/>
    </source>
</evidence>
<dbReference type="PANTHER" id="PTHR16305:SF28">
    <property type="entry name" value="GUANYLATE CYCLASE DOMAIN-CONTAINING PROTEIN"/>
    <property type="match status" value="1"/>
</dbReference>
<feature type="domain" description="OmpR/PhoB-type" evidence="5">
    <location>
        <begin position="11"/>
        <end position="109"/>
    </location>
</feature>
<organism evidence="6 7">
    <name type="scientific">Ramlibacter ginsenosidimutans</name>
    <dbReference type="NCBI Taxonomy" id="502333"/>
    <lineage>
        <taxon>Bacteria</taxon>
        <taxon>Pseudomonadati</taxon>
        <taxon>Pseudomonadota</taxon>
        <taxon>Betaproteobacteria</taxon>
        <taxon>Burkholderiales</taxon>
        <taxon>Comamonadaceae</taxon>
        <taxon>Ramlibacter</taxon>
    </lineage>
</organism>
<proteinExistence type="predicted"/>
<name>A0A934WPS8_9BURK</name>
<dbReference type="GO" id="GO:0005737">
    <property type="term" value="C:cytoplasm"/>
    <property type="evidence" value="ECO:0007669"/>
    <property type="project" value="TreeGrafter"/>
</dbReference>
<dbReference type="SUPFAM" id="SSF52540">
    <property type="entry name" value="P-loop containing nucleoside triphosphate hydrolases"/>
    <property type="match status" value="1"/>
</dbReference>
<dbReference type="RefSeq" id="WP_201176361.1">
    <property type="nucleotide sequence ID" value="NZ_JAEPWM010000011.1"/>
</dbReference>
<dbReference type="InterPro" id="IPR027417">
    <property type="entry name" value="P-loop_NTPase"/>
</dbReference>
<dbReference type="InterPro" id="IPR016032">
    <property type="entry name" value="Sig_transdc_resp-reg_C-effctor"/>
</dbReference>
<dbReference type="GO" id="GO:0000160">
    <property type="term" value="P:phosphorelay signal transduction system"/>
    <property type="evidence" value="ECO:0007669"/>
    <property type="project" value="InterPro"/>
</dbReference>
<dbReference type="InterPro" id="IPR036388">
    <property type="entry name" value="WH-like_DNA-bd_sf"/>
</dbReference>
<dbReference type="PANTHER" id="PTHR16305">
    <property type="entry name" value="TESTICULAR SOLUBLE ADENYLYL CYCLASE"/>
    <property type="match status" value="1"/>
</dbReference>
<keyword evidence="7" id="KW-1185">Reference proteome</keyword>
<accession>A0A934WPS8</accession>
<dbReference type="InterPro" id="IPR001867">
    <property type="entry name" value="OmpR/PhoB-type_DNA-bd"/>
</dbReference>
<dbReference type="SUPFAM" id="SSF46894">
    <property type="entry name" value="C-terminal effector domain of the bipartite response regulators"/>
    <property type="match status" value="1"/>
</dbReference>
<protein>
    <submittedName>
        <fullName evidence="6">AAA family ATPase</fullName>
    </submittedName>
</protein>
<keyword evidence="2" id="KW-0067">ATP-binding</keyword>
<dbReference type="Gene3D" id="1.10.10.10">
    <property type="entry name" value="Winged helix-like DNA-binding domain superfamily/Winged helix DNA-binding domain"/>
    <property type="match status" value="1"/>
</dbReference>
<dbReference type="InterPro" id="IPR011990">
    <property type="entry name" value="TPR-like_helical_dom_sf"/>
</dbReference>
<dbReference type="GO" id="GO:0006355">
    <property type="term" value="P:regulation of DNA-templated transcription"/>
    <property type="evidence" value="ECO:0007669"/>
    <property type="project" value="InterPro"/>
</dbReference>
<dbReference type="Pfam" id="PF13191">
    <property type="entry name" value="AAA_16"/>
    <property type="match status" value="1"/>
</dbReference>
<dbReference type="InterPro" id="IPR041664">
    <property type="entry name" value="AAA_16"/>
</dbReference>
<reference evidence="6" key="1">
    <citation type="journal article" date="2012" name="J. Microbiol. Biotechnol.">
        <title>Ramlibacter ginsenosidimutans sp. nov., with ginsenoside-converting activity.</title>
        <authorList>
            <person name="Wang L."/>
            <person name="An D.S."/>
            <person name="Kim S.G."/>
            <person name="Jin F.X."/>
            <person name="Kim S.C."/>
            <person name="Lee S.T."/>
            <person name="Im W.T."/>
        </authorList>
    </citation>
    <scope>NUCLEOTIDE SEQUENCE</scope>
    <source>
        <strain evidence="6">KACC 17527</strain>
    </source>
</reference>
<evidence type="ECO:0000256" key="3">
    <source>
        <dbReference type="ARBA" id="ARBA00023125"/>
    </source>
</evidence>
<reference evidence="6" key="2">
    <citation type="submission" date="2021-01" db="EMBL/GenBank/DDBJ databases">
        <authorList>
            <person name="Kang M."/>
        </authorList>
    </citation>
    <scope>NUCLEOTIDE SEQUENCE</scope>
    <source>
        <strain evidence="6">KACC 17527</strain>
    </source>
</reference>
<dbReference type="GO" id="GO:0005524">
    <property type="term" value="F:ATP binding"/>
    <property type="evidence" value="ECO:0007669"/>
    <property type="project" value="UniProtKB-KW"/>
</dbReference>
<dbReference type="AlphaFoldDB" id="A0A934WPS8"/>
<evidence type="ECO:0000313" key="7">
    <source>
        <dbReference type="Proteomes" id="UP000630528"/>
    </source>
</evidence>
<dbReference type="SMART" id="SM00862">
    <property type="entry name" value="Trans_reg_C"/>
    <property type="match status" value="1"/>
</dbReference>
<dbReference type="Pfam" id="PF00486">
    <property type="entry name" value="Trans_reg_C"/>
    <property type="match status" value="1"/>
</dbReference>
<evidence type="ECO:0000256" key="2">
    <source>
        <dbReference type="ARBA" id="ARBA00022840"/>
    </source>
</evidence>
<keyword evidence="1" id="KW-0547">Nucleotide-binding</keyword>
<keyword evidence="3 4" id="KW-0238">DNA-binding</keyword>
<dbReference type="CDD" id="cd00383">
    <property type="entry name" value="trans_reg_C"/>
    <property type="match status" value="1"/>
</dbReference>
<dbReference type="SUPFAM" id="SSF48452">
    <property type="entry name" value="TPR-like"/>
    <property type="match status" value="1"/>
</dbReference>
<dbReference type="PROSITE" id="PS51755">
    <property type="entry name" value="OMPR_PHOB"/>
    <property type="match status" value="1"/>
</dbReference>
<sequence length="962" mass="104442">MARSPASGADPLRVRFGDFELDEANARLLQGGKPLTLAPTPFNLLCALARRPGSLLTKDALLDAVWGHQFVSESVLKTAISDLRTVLSDDPRAPRVIETVPRRGYRFIAPTAATALQAAVVPEPFTPTQRPAAPSFVGRAEALGRLDRAWAAAAAGKRSLVWVAGEPGIGKTTLVDRFVSGIAGAACARGHCVEHYGTGEPYLPVLEALADLSRNDPQLPALLRMVAPTWLLQLPWLSPPEERDALRRELSGVGPERMLREMGELLDRYAQDRPLLLVTEDLHWSDRSTLQLIDYLARRRNRARLLWVATFRLAEVVASNHPVNALRHELRVHRLCEEVVLDPFSEREVADYVAQASGALAGDEAFVHGLHERTDGVPLFVAALLGDVLARGEEVGPAAPHEQLEGVGVPENLAAIIDQYLARLDKDDRDLLAAAAVCGMEFQAEAVAEMTGRELASAAERCERLARAQFWLTRSTTDVSAERPYAFRHALFRQVLYERTAPAVRVQLHARAGAVLETQRAAGHAVAAAELAMHFERGREPVTALRYYAQAAEASLQLLSPGECLALVDRALPLLESMRAGDERNGLAITLWTLRGLASVHVHGFGSDAKKAYQRAYALLGEAPDHRLRGLLLDGLGFVLGQRAEYDEALALAERAAALWSLTEDPVLLLTACYVQGDVHMLKGRPRIARQWIERALPALAAADAKADAGFGAQPQVMLLGLLALQCFHLGLTRQAHAHIQDARARAQQLSSPAALVLAIWMEAMLEIRLGRHERVAALAQEMAQLSEEAAFTQARNPVEWYRGWAQARQGQAREGFARIRAAYEANTALGMLSGGSEILGYAAEALLLAGDCAGAGEQLAQALAIVEARGERVYLPQLCLLQAAIARQRGDAAASEEAVYRALAEAREQQAPWHELLALLALCEHHAAAGERQELATLLAQLPEAADTPQARKARALLAAA</sequence>
<gene>
    <name evidence="6" type="ORF">JJB11_21375</name>
</gene>
<dbReference type="GO" id="GO:0003677">
    <property type="term" value="F:DNA binding"/>
    <property type="evidence" value="ECO:0007669"/>
    <property type="project" value="UniProtKB-UniRule"/>
</dbReference>
<dbReference type="Gene3D" id="1.25.40.10">
    <property type="entry name" value="Tetratricopeptide repeat domain"/>
    <property type="match status" value="1"/>
</dbReference>
<evidence type="ECO:0000256" key="1">
    <source>
        <dbReference type="ARBA" id="ARBA00022741"/>
    </source>
</evidence>
<dbReference type="EMBL" id="JAEPWM010000011">
    <property type="protein sequence ID" value="MBK6008660.1"/>
    <property type="molecule type" value="Genomic_DNA"/>
</dbReference>
<dbReference type="Proteomes" id="UP000630528">
    <property type="component" value="Unassembled WGS sequence"/>
</dbReference>
<evidence type="ECO:0000259" key="5">
    <source>
        <dbReference type="PROSITE" id="PS51755"/>
    </source>
</evidence>
<dbReference type="GO" id="GO:0004016">
    <property type="term" value="F:adenylate cyclase activity"/>
    <property type="evidence" value="ECO:0007669"/>
    <property type="project" value="TreeGrafter"/>
</dbReference>
<evidence type="ECO:0000256" key="4">
    <source>
        <dbReference type="PROSITE-ProRule" id="PRU01091"/>
    </source>
</evidence>
<comment type="caution">
    <text evidence="6">The sequence shown here is derived from an EMBL/GenBank/DDBJ whole genome shotgun (WGS) entry which is preliminary data.</text>
</comment>